<accession>A0A0N9I548</accession>
<dbReference type="EMBL" id="CP012752">
    <property type="protein sequence ID" value="ALG09707.1"/>
    <property type="molecule type" value="Genomic_DNA"/>
</dbReference>
<reference evidence="2 3" key="1">
    <citation type="submission" date="2015-07" db="EMBL/GenBank/DDBJ databases">
        <title>Genome sequencing of Kibdelosporangium phytohabitans.</title>
        <authorList>
            <person name="Qin S."/>
            <person name="Xing K."/>
        </authorList>
    </citation>
    <scope>NUCLEOTIDE SEQUENCE [LARGE SCALE GENOMIC DNA]</scope>
    <source>
        <strain evidence="2 3">KLBMP1111</strain>
    </source>
</reference>
<protein>
    <submittedName>
        <fullName evidence="2">Uncharacterized protein</fullName>
    </submittedName>
</protein>
<proteinExistence type="predicted"/>
<gene>
    <name evidence="2" type="ORF">AOZ06_24880</name>
</gene>
<evidence type="ECO:0000313" key="3">
    <source>
        <dbReference type="Proteomes" id="UP000063699"/>
    </source>
</evidence>
<organism evidence="2 3">
    <name type="scientific">Kibdelosporangium phytohabitans</name>
    <dbReference type="NCBI Taxonomy" id="860235"/>
    <lineage>
        <taxon>Bacteria</taxon>
        <taxon>Bacillati</taxon>
        <taxon>Actinomycetota</taxon>
        <taxon>Actinomycetes</taxon>
        <taxon>Pseudonocardiales</taxon>
        <taxon>Pseudonocardiaceae</taxon>
        <taxon>Kibdelosporangium</taxon>
    </lineage>
</organism>
<keyword evidence="3" id="KW-1185">Reference proteome</keyword>
<dbReference type="KEGG" id="kphy:AOZ06_24880"/>
<evidence type="ECO:0000313" key="2">
    <source>
        <dbReference type="EMBL" id="ALG09707.1"/>
    </source>
</evidence>
<dbReference type="Proteomes" id="UP000063699">
    <property type="component" value="Chromosome"/>
</dbReference>
<name>A0A0N9I548_9PSEU</name>
<dbReference type="AlphaFoldDB" id="A0A0N9I548"/>
<evidence type="ECO:0000256" key="1">
    <source>
        <dbReference type="SAM" id="MobiDB-lite"/>
    </source>
</evidence>
<feature type="region of interest" description="Disordered" evidence="1">
    <location>
        <begin position="154"/>
        <end position="256"/>
    </location>
</feature>
<dbReference type="STRING" id="860235.AOZ06_24880"/>
<sequence length="256" mass="28131">MCGAGLTVEVHDGPVLGEQPGCQRPVLRGLGMPDRLGRVSVRGEPVSGFPVQHGRIRRRRAAQFQPRQVGEQPVVAKPRPGRVHCRHEGVRLLQISQDPLATAAPGEQIGQLPVDSPEQGRPQQQLAHRAGLPFQHLAQQVLGDGPFTAGELRHQPLRVRVPGKGQRCEPQPRRPALGPFPQASRGGRRHRHPGRSQQLTGLLQREPQVGRTDLGQLTVEPHAVQPQPDLLPGDEDEPQRGRCPHDQQFQLPMCFG</sequence>